<reference evidence="3" key="2">
    <citation type="submission" date="2019-10" db="EMBL/GenBank/DDBJ databases">
        <title>A de novo genome assembly of a pear dwarfing rootstock.</title>
        <authorList>
            <person name="Wang F."/>
            <person name="Wang J."/>
            <person name="Li S."/>
            <person name="Zhang Y."/>
            <person name="Fang M."/>
            <person name="Ma L."/>
            <person name="Zhao Y."/>
            <person name="Jiang S."/>
        </authorList>
    </citation>
    <scope>NUCLEOTIDE SEQUENCE [LARGE SCALE GENOMIC DNA]</scope>
</reference>
<feature type="compositionally biased region" description="Polar residues" evidence="1">
    <location>
        <begin position="16"/>
        <end position="25"/>
    </location>
</feature>
<evidence type="ECO:0000313" key="3">
    <source>
        <dbReference type="Proteomes" id="UP000327157"/>
    </source>
</evidence>
<comment type="caution">
    <text evidence="2">The sequence shown here is derived from an EMBL/GenBank/DDBJ whole genome shotgun (WGS) entry which is preliminary data.</text>
</comment>
<reference evidence="2 3" key="1">
    <citation type="submission" date="2019-09" db="EMBL/GenBank/DDBJ databases">
        <authorList>
            <person name="Ou C."/>
        </authorList>
    </citation>
    <scope>NUCLEOTIDE SEQUENCE [LARGE SCALE GENOMIC DNA]</scope>
    <source>
        <strain evidence="2">S2</strain>
        <tissue evidence="2">Leaf</tissue>
    </source>
</reference>
<protein>
    <submittedName>
        <fullName evidence="2">Uncharacterized protein</fullName>
    </submittedName>
</protein>
<feature type="region of interest" description="Disordered" evidence="1">
    <location>
        <begin position="1"/>
        <end position="25"/>
    </location>
</feature>
<keyword evidence="3" id="KW-1185">Reference proteome</keyword>
<dbReference type="AlphaFoldDB" id="A0A5N5FZE5"/>
<evidence type="ECO:0000256" key="1">
    <source>
        <dbReference type="SAM" id="MobiDB-lite"/>
    </source>
</evidence>
<accession>A0A5N5FZE5</accession>
<sequence length="118" mass="13425">MKQALEDFHSGRDSGSDFTKLSTGSTSDFSRIGSSMYHFSGNVARGDLCWPILKTTTPKQIRELMKVDGLEGRFAEARQAYVEHAGNWKKLLRSRCATQHEEDEDDALLYFLSPWFLC</sequence>
<evidence type="ECO:0000313" key="2">
    <source>
        <dbReference type="EMBL" id="KAB2608476.1"/>
    </source>
</evidence>
<feature type="compositionally biased region" description="Basic and acidic residues" evidence="1">
    <location>
        <begin position="1"/>
        <end position="15"/>
    </location>
</feature>
<reference evidence="2 3" key="3">
    <citation type="submission" date="2019-11" db="EMBL/GenBank/DDBJ databases">
        <title>A de novo genome assembly of a pear dwarfing rootstock.</title>
        <authorList>
            <person name="Wang F."/>
            <person name="Wang J."/>
            <person name="Li S."/>
            <person name="Zhang Y."/>
            <person name="Fang M."/>
            <person name="Ma L."/>
            <person name="Zhao Y."/>
            <person name="Jiang S."/>
        </authorList>
    </citation>
    <scope>NUCLEOTIDE SEQUENCE [LARGE SCALE GENOMIC DNA]</scope>
    <source>
        <strain evidence="2">S2</strain>
        <tissue evidence="2">Leaf</tissue>
    </source>
</reference>
<gene>
    <name evidence="2" type="ORF">D8674_011644</name>
</gene>
<dbReference type="EMBL" id="SMOL01000553">
    <property type="protein sequence ID" value="KAB2608476.1"/>
    <property type="molecule type" value="Genomic_DNA"/>
</dbReference>
<proteinExistence type="predicted"/>
<dbReference type="Proteomes" id="UP000327157">
    <property type="component" value="Chromosome 14"/>
</dbReference>
<organism evidence="2 3">
    <name type="scientific">Pyrus ussuriensis x Pyrus communis</name>
    <dbReference type="NCBI Taxonomy" id="2448454"/>
    <lineage>
        <taxon>Eukaryota</taxon>
        <taxon>Viridiplantae</taxon>
        <taxon>Streptophyta</taxon>
        <taxon>Embryophyta</taxon>
        <taxon>Tracheophyta</taxon>
        <taxon>Spermatophyta</taxon>
        <taxon>Magnoliopsida</taxon>
        <taxon>eudicotyledons</taxon>
        <taxon>Gunneridae</taxon>
        <taxon>Pentapetalae</taxon>
        <taxon>rosids</taxon>
        <taxon>fabids</taxon>
        <taxon>Rosales</taxon>
        <taxon>Rosaceae</taxon>
        <taxon>Amygdaloideae</taxon>
        <taxon>Maleae</taxon>
        <taxon>Pyrus</taxon>
    </lineage>
</organism>
<name>A0A5N5FZE5_9ROSA</name>